<proteinExistence type="predicted"/>
<dbReference type="AlphaFoldDB" id="A0A1Y3B340"/>
<dbReference type="EMBL" id="MUJZ01042886">
    <property type="protein sequence ID" value="OTF75241.1"/>
    <property type="molecule type" value="Genomic_DNA"/>
</dbReference>
<name>A0A1Y3B340_EURMA</name>
<keyword evidence="2" id="KW-1185">Reference proteome</keyword>
<gene>
    <name evidence="1" type="ORF">BLA29_014194</name>
</gene>
<evidence type="ECO:0000313" key="2">
    <source>
        <dbReference type="Proteomes" id="UP000194236"/>
    </source>
</evidence>
<reference evidence="1 2" key="1">
    <citation type="submission" date="2017-03" db="EMBL/GenBank/DDBJ databases">
        <title>Genome Survey of Euroglyphus maynei.</title>
        <authorList>
            <person name="Arlian L.G."/>
            <person name="Morgan M.S."/>
            <person name="Rider S.D."/>
        </authorList>
    </citation>
    <scope>NUCLEOTIDE SEQUENCE [LARGE SCALE GENOMIC DNA]</scope>
    <source>
        <strain evidence="1">Arlian Lab</strain>
        <tissue evidence="1">Whole body</tissue>
    </source>
</reference>
<comment type="caution">
    <text evidence="1">The sequence shown here is derived from an EMBL/GenBank/DDBJ whole genome shotgun (WGS) entry which is preliminary data.</text>
</comment>
<accession>A0A1Y3B340</accession>
<organism evidence="1 2">
    <name type="scientific">Euroglyphus maynei</name>
    <name type="common">Mayne's house dust mite</name>
    <dbReference type="NCBI Taxonomy" id="6958"/>
    <lineage>
        <taxon>Eukaryota</taxon>
        <taxon>Metazoa</taxon>
        <taxon>Ecdysozoa</taxon>
        <taxon>Arthropoda</taxon>
        <taxon>Chelicerata</taxon>
        <taxon>Arachnida</taxon>
        <taxon>Acari</taxon>
        <taxon>Acariformes</taxon>
        <taxon>Sarcoptiformes</taxon>
        <taxon>Astigmata</taxon>
        <taxon>Psoroptidia</taxon>
        <taxon>Analgoidea</taxon>
        <taxon>Pyroglyphidae</taxon>
        <taxon>Pyroglyphinae</taxon>
        <taxon>Euroglyphus</taxon>
    </lineage>
</organism>
<sequence length="48" mass="5659">MYNILSGYGDDNAARIRSDRMFYKDKQNIVAKNPNEMIAYEIEERIDS</sequence>
<evidence type="ECO:0000313" key="1">
    <source>
        <dbReference type="EMBL" id="OTF75241.1"/>
    </source>
</evidence>
<protein>
    <submittedName>
        <fullName evidence="1">Uncharacterized protein</fullName>
    </submittedName>
</protein>
<dbReference type="Proteomes" id="UP000194236">
    <property type="component" value="Unassembled WGS sequence"/>
</dbReference>